<evidence type="ECO:0000256" key="4">
    <source>
        <dbReference type="ARBA" id="ARBA00051722"/>
    </source>
</evidence>
<dbReference type="Gene3D" id="3.20.20.140">
    <property type="entry name" value="Metal-dependent hydrolases"/>
    <property type="match status" value="1"/>
</dbReference>
<accession>A0A1W1IGM6</accession>
<keyword evidence="7" id="KW-1185">Reference proteome</keyword>
<dbReference type="PANTHER" id="PTHR39181">
    <property type="entry name" value="TYROSINE-PROTEIN PHOSPHATASE YWQE"/>
    <property type="match status" value="1"/>
</dbReference>
<dbReference type="InterPro" id="IPR016195">
    <property type="entry name" value="Pol/histidinol_Pase-like"/>
</dbReference>
<comment type="similarity">
    <text evidence="1 5">Belongs to the metallo-dependent hydrolases superfamily. CpsB/CapC family.</text>
</comment>
<organism evidence="6 7">
    <name type="scientific">Trichococcus pasteurii</name>
    <dbReference type="NCBI Taxonomy" id="43064"/>
    <lineage>
        <taxon>Bacteria</taxon>
        <taxon>Bacillati</taxon>
        <taxon>Bacillota</taxon>
        <taxon>Bacilli</taxon>
        <taxon>Lactobacillales</taxon>
        <taxon>Carnobacteriaceae</taxon>
        <taxon>Trichococcus</taxon>
    </lineage>
</organism>
<dbReference type="GO" id="GO:0030145">
    <property type="term" value="F:manganese ion binding"/>
    <property type="evidence" value="ECO:0007669"/>
    <property type="project" value="UniProtKB-UniRule"/>
</dbReference>
<gene>
    <name evidence="6" type="ORF">TPAS_1846</name>
</gene>
<dbReference type="Proteomes" id="UP000195985">
    <property type="component" value="Unassembled WGS sequence"/>
</dbReference>
<dbReference type="EC" id="3.1.3.48" evidence="5"/>
<evidence type="ECO:0000256" key="1">
    <source>
        <dbReference type="ARBA" id="ARBA00005750"/>
    </source>
</evidence>
<dbReference type="EMBL" id="FWEY01000005">
    <property type="protein sequence ID" value="SLM52165.1"/>
    <property type="molecule type" value="Genomic_DNA"/>
</dbReference>
<dbReference type="STRING" id="43064.SAMN04488086_10757"/>
<evidence type="ECO:0000313" key="7">
    <source>
        <dbReference type="Proteomes" id="UP000195985"/>
    </source>
</evidence>
<evidence type="ECO:0000256" key="2">
    <source>
        <dbReference type="ARBA" id="ARBA00022801"/>
    </source>
</evidence>
<dbReference type="PIRSF" id="PIRSF016557">
    <property type="entry name" value="Caps_synth_CpsB"/>
    <property type="match status" value="1"/>
</dbReference>
<dbReference type="Pfam" id="PF19567">
    <property type="entry name" value="CpsB_CapC"/>
    <property type="match status" value="1"/>
</dbReference>
<reference evidence="7" key="1">
    <citation type="submission" date="2016-04" db="EMBL/GenBank/DDBJ databases">
        <authorList>
            <person name="Strepis N."/>
        </authorList>
    </citation>
    <scope>NUCLEOTIDE SEQUENCE [LARGE SCALE GENOMIC DNA]</scope>
</reference>
<keyword evidence="3 5" id="KW-0904">Protein phosphatase</keyword>
<dbReference type="PANTHER" id="PTHR39181:SF1">
    <property type="entry name" value="TYROSINE-PROTEIN PHOSPHATASE YWQE"/>
    <property type="match status" value="1"/>
</dbReference>
<proteinExistence type="inferred from homology"/>
<dbReference type="GO" id="GO:0004725">
    <property type="term" value="F:protein tyrosine phosphatase activity"/>
    <property type="evidence" value="ECO:0007669"/>
    <property type="project" value="UniProtKB-UniRule"/>
</dbReference>
<dbReference type="InterPro" id="IPR016667">
    <property type="entry name" value="Caps_polysacc_synth_CpsB/CapC"/>
</dbReference>
<evidence type="ECO:0000256" key="3">
    <source>
        <dbReference type="ARBA" id="ARBA00022912"/>
    </source>
</evidence>
<keyword evidence="2 5" id="KW-0378">Hydrolase</keyword>
<name>A0A1W1IGM6_9LACT</name>
<protein>
    <recommendedName>
        <fullName evidence="5">Tyrosine-protein phosphatase</fullName>
        <ecNumber evidence="5">3.1.3.48</ecNumber>
    </recommendedName>
</protein>
<dbReference type="RefSeq" id="WP_220674371.1">
    <property type="nucleotide sequence ID" value="NZ_FONM01000007.1"/>
</dbReference>
<dbReference type="SUPFAM" id="SSF89550">
    <property type="entry name" value="PHP domain-like"/>
    <property type="match status" value="1"/>
</dbReference>
<evidence type="ECO:0000313" key="6">
    <source>
        <dbReference type="EMBL" id="SLM52165.1"/>
    </source>
</evidence>
<dbReference type="AlphaFoldDB" id="A0A1W1IGM6"/>
<comment type="catalytic activity">
    <reaction evidence="4 5">
        <text>O-phospho-L-tyrosyl-[protein] + H2O = L-tyrosyl-[protein] + phosphate</text>
        <dbReference type="Rhea" id="RHEA:10684"/>
        <dbReference type="Rhea" id="RHEA-COMP:10136"/>
        <dbReference type="Rhea" id="RHEA-COMP:20101"/>
        <dbReference type="ChEBI" id="CHEBI:15377"/>
        <dbReference type="ChEBI" id="CHEBI:43474"/>
        <dbReference type="ChEBI" id="CHEBI:46858"/>
        <dbReference type="ChEBI" id="CHEBI:61978"/>
        <dbReference type="EC" id="3.1.3.48"/>
    </reaction>
</comment>
<evidence type="ECO:0000256" key="5">
    <source>
        <dbReference type="PIRNR" id="PIRNR016557"/>
    </source>
</evidence>
<sequence length="266" mass="29822">MIDLHCHLLPGVDDGARTLEDSLAMAQKAVAEGITHILVTPHHNNGKYLNPKAAVVAATEALQTELDNRGINLTLYPSQEVRINGDLLKDIENEDILFVDEESRYLLIEFPTLSIPEYTEVLFFQLRQKGITPVIVHPERNQAIIDDPNILLPFIERGALAQVTAASYMGVFGKDVARVSCRLIEANLVHIIASDAHNTRGRGFYYQKAFAQLEKQFGPEKVRYFKENAKHLLNGDAMHTEAPVEVSAKGKCSRLNKVKFSLFNFR</sequence>